<reference evidence="1 2" key="2">
    <citation type="journal article" date="2015" name="Antonie Van Leeuwenhoek">
        <title>Thioclava indica sp. nov., isolated from surface seawater of the Indian Ocean.</title>
        <authorList>
            <person name="Liu Y."/>
            <person name="Lai Q."/>
            <person name="Du J."/>
            <person name="Xu H."/>
            <person name="Jiang L."/>
            <person name="Shao Z."/>
        </authorList>
    </citation>
    <scope>NUCLEOTIDE SEQUENCE [LARGE SCALE GENOMIC DNA]</scope>
    <source>
        <strain evidence="1 2">13D2W-2</strain>
    </source>
</reference>
<dbReference type="RefSeq" id="WP_038144285.1">
    <property type="nucleotide sequence ID" value="NZ_AQRC01000003.1"/>
</dbReference>
<dbReference type="AlphaFoldDB" id="A0A085TZ86"/>
<dbReference type="EMBL" id="AQRC01000003">
    <property type="protein sequence ID" value="KFE36033.1"/>
    <property type="molecule type" value="Genomic_DNA"/>
</dbReference>
<dbReference type="Pfam" id="PF01177">
    <property type="entry name" value="Asp_Glu_race"/>
    <property type="match status" value="1"/>
</dbReference>
<dbReference type="Proteomes" id="UP000028607">
    <property type="component" value="Unassembled WGS sequence"/>
</dbReference>
<accession>A0A085TZ86</accession>
<dbReference type="Gene3D" id="3.40.50.1860">
    <property type="match status" value="2"/>
</dbReference>
<dbReference type="STRING" id="1317124.DW2_05370"/>
<dbReference type="eggNOG" id="COG4126">
    <property type="taxonomic scope" value="Bacteria"/>
</dbReference>
<dbReference type="GO" id="GO:0047661">
    <property type="term" value="F:amino-acid racemase activity"/>
    <property type="evidence" value="ECO:0007669"/>
    <property type="project" value="InterPro"/>
</dbReference>
<dbReference type="InterPro" id="IPR015942">
    <property type="entry name" value="Asp/Glu/hydantoin_racemase"/>
</dbReference>
<dbReference type="InterPro" id="IPR001920">
    <property type="entry name" value="Asp/Glu_race"/>
</dbReference>
<dbReference type="OrthoDB" id="978447at2"/>
<gene>
    <name evidence="1" type="ORF">DW2_05370</name>
</gene>
<evidence type="ECO:0000313" key="2">
    <source>
        <dbReference type="Proteomes" id="UP000028607"/>
    </source>
</evidence>
<sequence>MTVTSDESPRSLAMIHTVAGLIPQIEALVGTHLPGWKPFNMLDESLLRLTIRDGQLSPMTARRLAGMIWSATDAGADAVLVTCSSLGDAVETIAPLCPVPLLRIDEGMAQEAVARAKRIGVLATLQTTLQPTTALIERVAREAAKDCEVISRLAEGAFETLQSGDAAGHDAQVAEGIVALARDCDIVVLAQASMARALAGLEDRLGGTAVVTSPELGIAHLARVLTD</sequence>
<evidence type="ECO:0000313" key="1">
    <source>
        <dbReference type="EMBL" id="KFE36033.1"/>
    </source>
</evidence>
<protein>
    <submittedName>
        <fullName evidence="1">Asp/Glu/hydantoin racemase</fullName>
    </submittedName>
</protein>
<proteinExistence type="predicted"/>
<comment type="caution">
    <text evidence="1">The sequence shown here is derived from an EMBL/GenBank/DDBJ whole genome shotgun (WGS) entry which is preliminary data.</text>
</comment>
<dbReference type="PATRIC" id="fig|1317124.6.peg.1097"/>
<organism evidence="1 2">
    <name type="scientific">Thioclava atlantica</name>
    <dbReference type="NCBI Taxonomy" id="1317124"/>
    <lineage>
        <taxon>Bacteria</taxon>
        <taxon>Pseudomonadati</taxon>
        <taxon>Pseudomonadota</taxon>
        <taxon>Alphaproteobacteria</taxon>
        <taxon>Rhodobacterales</taxon>
        <taxon>Paracoccaceae</taxon>
        <taxon>Thioclava</taxon>
    </lineage>
</organism>
<reference evidence="2" key="1">
    <citation type="submission" date="2013-04" db="EMBL/GenBank/DDBJ databases">
        <title>Thioclava sp. 13D2W-2 Genome Sequencing.</title>
        <authorList>
            <person name="Lai Q."/>
            <person name="Li G."/>
            <person name="Shao Z."/>
        </authorList>
    </citation>
    <scope>NUCLEOTIDE SEQUENCE [LARGE SCALE GENOMIC DNA]</scope>
    <source>
        <strain evidence="2">13D2W-2</strain>
    </source>
</reference>
<keyword evidence="2" id="KW-1185">Reference proteome</keyword>
<name>A0A085TZ86_9RHOB</name>